<dbReference type="SMART" id="SM00490">
    <property type="entry name" value="HELICc"/>
    <property type="match status" value="1"/>
</dbReference>
<comment type="similarity">
    <text evidence="7">Belongs to the DEAD box helicase family. DDX56/DBP9 subfamily.</text>
</comment>
<dbReference type="GO" id="GO:0003723">
    <property type="term" value="F:RNA binding"/>
    <property type="evidence" value="ECO:0007669"/>
    <property type="project" value="UniProtKB-KW"/>
</dbReference>
<dbReference type="PROSITE" id="PS51194">
    <property type="entry name" value="HELICASE_CTER"/>
    <property type="match status" value="1"/>
</dbReference>
<name>A0AAD3H7M6_9STRA</name>
<evidence type="ECO:0000259" key="10">
    <source>
        <dbReference type="PROSITE" id="PS51192"/>
    </source>
</evidence>
<evidence type="ECO:0000256" key="8">
    <source>
        <dbReference type="ARBA" id="ARBA00047984"/>
    </source>
</evidence>
<keyword evidence="4 12" id="KW-0347">Helicase</keyword>
<feature type="region of interest" description="Disordered" evidence="9">
    <location>
        <begin position="563"/>
        <end position="667"/>
    </location>
</feature>
<feature type="region of interest" description="Disordered" evidence="9">
    <location>
        <begin position="344"/>
        <end position="374"/>
    </location>
</feature>
<evidence type="ECO:0000256" key="6">
    <source>
        <dbReference type="ARBA" id="ARBA00022884"/>
    </source>
</evidence>
<dbReference type="GO" id="GO:0005829">
    <property type="term" value="C:cytosol"/>
    <property type="evidence" value="ECO:0007669"/>
    <property type="project" value="TreeGrafter"/>
</dbReference>
<evidence type="ECO:0000256" key="1">
    <source>
        <dbReference type="ARBA" id="ARBA00012552"/>
    </source>
</evidence>
<evidence type="ECO:0000313" key="12">
    <source>
        <dbReference type="EMBL" id="GFH52954.1"/>
    </source>
</evidence>
<dbReference type="InterPro" id="IPR014001">
    <property type="entry name" value="Helicase_ATP-bd"/>
</dbReference>
<dbReference type="Pfam" id="PF00270">
    <property type="entry name" value="DEAD"/>
    <property type="match status" value="1"/>
</dbReference>
<keyword evidence="6" id="KW-0694">RNA-binding</keyword>
<dbReference type="Gene3D" id="3.40.50.300">
    <property type="entry name" value="P-loop containing nucleotide triphosphate hydrolases"/>
    <property type="match status" value="2"/>
</dbReference>
<reference evidence="12 13" key="1">
    <citation type="journal article" date="2021" name="Sci. Rep.">
        <title>The genome of the diatom Chaetoceros tenuissimus carries an ancient integrated fragment of an extant virus.</title>
        <authorList>
            <person name="Hongo Y."/>
            <person name="Kimura K."/>
            <person name="Takaki Y."/>
            <person name="Yoshida Y."/>
            <person name="Baba S."/>
            <person name="Kobayashi G."/>
            <person name="Nagasaki K."/>
            <person name="Hano T."/>
            <person name="Tomaru Y."/>
        </authorList>
    </citation>
    <scope>NUCLEOTIDE SEQUENCE [LARGE SCALE GENOMIC DNA]</scope>
    <source>
        <strain evidence="12 13">NIES-3715</strain>
    </source>
</reference>
<dbReference type="InterPro" id="IPR050079">
    <property type="entry name" value="DEAD_box_RNA_helicase"/>
</dbReference>
<keyword evidence="5" id="KW-0067">ATP-binding</keyword>
<keyword evidence="13" id="KW-1185">Reference proteome</keyword>
<dbReference type="PANTHER" id="PTHR47959">
    <property type="entry name" value="ATP-DEPENDENT RNA HELICASE RHLE-RELATED"/>
    <property type="match status" value="1"/>
</dbReference>
<feature type="compositionally biased region" description="Basic residues" evidence="9">
    <location>
        <begin position="572"/>
        <end position="586"/>
    </location>
</feature>
<dbReference type="EMBL" id="BLLK01000046">
    <property type="protein sequence ID" value="GFH52954.1"/>
    <property type="molecule type" value="Genomic_DNA"/>
</dbReference>
<gene>
    <name evidence="12" type="ORF">CTEN210_09430</name>
</gene>
<dbReference type="InterPro" id="IPR027417">
    <property type="entry name" value="P-loop_NTPase"/>
</dbReference>
<dbReference type="EC" id="3.6.4.13" evidence="1"/>
<dbReference type="SMART" id="SM00487">
    <property type="entry name" value="DEXDc"/>
    <property type="match status" value="1"/>
</dbReference>
<dbReference type="InterPro" id="IPR011545">
    <property type="entry name" value="DEAD/DEAH_box_helicase_dom"/>
</dbReference>
<proteinExistence type="inferred from homology"/>
<dbReference type="CDD" id="cd18787">
    <property type="entry name" value="SF2_C_DEAD"/>
    <property type="match status" value="1"/>
</dbReference>
<dbReference type="Proteomes" id="UP001054902">
    <property type="component" value="Unassembled WGS sequence"/>
</dbReference>
<evidence type="ECO:0000259" key="11">
    <source>
        <dbReference type="PROSITE" id="PS51194"/>
    </source>
</evidence>
<sequence length="667" mass="74398">MPNTESLLDPQDTFATLCTTVGLDGRLRKGLSRLGFVRPTLVQSKCLPLAITSGRDLLVRARTGSGKTLAYCLPILQKILSKAENDDDNDDGFVKAVILVPTRELCTQVTKTINSLIYYCDEIISVATLSSGKNTSESALAQQEAMLRDRPDIIVSTPAGLLTHVKRDGNVLKDTLKESVESLVVDEADLVLSYGYANDVTEIMKYLPKICQGFLMSATLSPELNALKKVVLHSPAVLKLEEEDNALTKKRKEGNLTQFYLALPKNDKRLVIYVFLKLGLLKGKGLFFVNTIDNGYRLKLFLEQFHIRSAVLNSELPLRSRLNVIEQFNVGNFDYLIATDEGTEAAKSKSKHDNDDELSDDEKQKKKKKSKRKKDSEYGVARGLDFRGVSFVVNVDFPLSPESYTHRIGRTARGGGSGVAFSLIDEKSMTELDMLAQVQESQPPLPSSNAAADELQTTAPTMADDENEEMPSVTLQPTPLDFDLNEIEGFRYRVEDVSRAVTKNAVRDTRTAEIKAEILNSNRLQSHFAENPSELQILRHDRQATHVSKVQDHLKHVPKYLLPRGMQVAETKKRKRKRRNNNRRGLRRTDNDPLQSCQGDDVHLDGVAEENDGGDGEFEDPLEAGEDDFDKGDGFGRSTSGGLKWQQKHKKGKFSQKKTKEKKPLGC</sequence>
<comment type="caution">
    <text evidence="12">The sequence shown here is derived from an EMBL/GenBank/DDBJ whole genome shotgun (WGS) entry which is preliminary data.</text>
</comment>
<evidence type="ECO:0000256" key="2">
    <source>
        <dbReference type="ARBA" id="ARBA00022741"/>
    </source>
</evidence>
<feature type="domain" description="Helicase C-terminal" evidence="11">
    <location>
        <begin position="255"/>
        <end position="466"/>
    </location>
</feature>
<dbReference type="InterPro" id="IPR001650">
    <property type="entry name" value="Helicase_C-like"/>
</dbReference>
<comment type="catalytic activity">
    <reaction evidence="8">
        <text>ATP + H2O = ADP + phosphate + H(+)</text>
        <dbReference type="Rhea" id="RHEA:13065"/>
        <dbReference type="ChEBI" id="CHEBI:15377"/>
        <dbReference type="ChEBI" id="CHEBI:15378"/>
        <dbReference type="ChEBI" id="CHEBI:30616"/>
        <dbReference type="ChEBI" id="CHEBI:43474"/>
        <dbReference type="ChEBI" id="CHEBI:456216"/>
        <dbReference type="EC" id="3.6.4.13"/>
    </reaction>
</comment>
<dbReference type="CDD" id="cd17961">
    <property type="entry name" value="DEADc_DDX56"/>
    <property type="match status" value="1"/>
</dbReference>
<accession>A0AAD3H7M6</accession>
<keyword evidence="2" id="KW-0547">Nucleotide-binding</keyword>
<dbReference type="Pfam" id="PF00271">
    <property type="entry name" value="Helicase_C"/>
    <property type="match status" value="1"/>
</dbReference>
<dbReference type="GO" id="GO:0003724">
    <property type="term" value="F:RNA helicase activity"/>
    <property type="evidence" value="ECO:0007669"/>
    <property type="project" value="UniProtKB-EC"/>
</dbReference>
<keyword evidence="3" id="KW-0378">Hydrolase</keyword>
<dbReference type="PANTHER" id="PTHR47959:SF21">
    <property type="entry name" value="DEAD-BOX HELICASE 56"/>
    <property type="match status" value="1"/>
</dbReference>
<evidence type="ECO:0000256" key="5">
    <source>
        <dbReference type="ARBA" id="ARBA00022840"/>
    </source>
</evidence>
<evidence type="ECO:0000256" key="3">
    <source>
        <dbReference type="ARBA" id="ARBA00022801"/>
    </source>
</evidence>
<dbReference type="GO" id="GO:0016787">
    <property type="term" value="F:hydrolase activity"/>
    <property type="evidence" value="ECO:0007669"/>
    <property type="project" value="UniProtKB-KW"/>
</dbReference>
<evidence type="ECO:0000256" key="7">
    <source>
        <dbReference type="ARBA" id="ARBA00038041"/>
    </source>
</evidence>
<feature type="compositionally biased region" description="Basic and acidic residues" evidence="9">
    <location>
        <begin position="344"/>
        <end position="354"/>
    </location>
</feature>
<evidence type="ECO:0000256" key="4">
    <source>
        <dbReference type="ARBA" id="ARBA00022806"/>
    </source>
</evidence>
<evidence type="ECO:0000256" key="9">
    <source>
        <dbReference type="SAM" id="MobiDB-lite"/>
    </source>
</evidence>
<dbReference type="PROSITE" id="PS51192">
    <property type="entry name" value="HELICASE_ATP_BIND_1"/>
    <property type="match status" value="1"/>
</dbReference>
<protein>
    <recommendedName>
        <fullName evidence="1">RNA helicase</fullName>
        <ecNumber evidence="1">3.6.4.13</ecNumber>
    </recommendedName>
</protein>
<dbReference type="AlphaFoldDB" id="A0AAD3H7M6"/>
<feature type="compositionally biased region" description="Acidic residues" evidence="9">
    <location>
        <begin position="607"/>
        <end position="630"/>
    </location>
</feature>
<dbReference type="SUPFAM" id="SSF52540">
    <property type="entry name" value="P-loop containing nucleoside triphosphate hydrolases"/>
    <property type="match status" value="1"/>
</dbReference>
<evidence type="ECO:0000313" key="13">
    <source>
        <dbReference type="Proteomes" id="UP001054902"/>
    </source>
</evidence>
<feature type="compositionally biased region" description="Basic residues" evidence="9">
    <location>
        <begin position="646"/>
        <end position="661"/>
    </location>
</feature>
<dbReference type="GO" id="GO:0005524">
    <property type="term" value="F:ATP binding"/>
    <property type="evidence" value="ECO:0007669"/>
    <property type="project" value="UniProtKB-KW"/>
</dbReference>
<organism evidence="12 13">
    <name type="scientific">Chaetoceros tenuissimus</name>
    <dbReference type="NCBI Taxonomy" id="426638"/>
    <lineage>
        <taxon>Eukaryota</taxon>
        <taxon>Sar</taxon>
        <taxon>Stramenopiles</taxon>
        <taxon>Ochrophyta</taxon>
        <taxon>Bacillariophyta</taxon>
        <taxon>Coscinodiscophyceae</taxon>
        <taxon>Chaetocerotophycidae</taxon>
        <taxon>Chaetocerotales</taxon>
        <taxon>Chaetocerotaceae</taxon>
        <taxon>Chaetoceros</taxon>
    </lineage>
</organism>
<feature type="domain" description="Helicase ATP-binding" evidence="10">
    <location>
        <begin position="48"/>
        <end position="238"/>
    </location>
</feature>